<keyword evidence="2" id="KW-1185">Reference proteome</keyword>
<comment type="caution">
    <text evidence="1">The sequence shown here is derived from an EMBL/GenBank/DDBJ whole genome shotgun (WGS) entry which is preliminary data.</text>
</comment>
<evidence type="ECO:0000313" key="2">
    <source>
        <dbReference type="Proteomes" id="UP000789739"/>
    </source>
</evidence>
<dbReference type="AlphaFoldDB" id="A0A9N9DKV7"/>
<dbReference type="Proteomes" id="UP000789739">
    <property type="component" value="Unassembled WGS sequence"/>
</dbReference>
<gene>
    <name evidence="1" type="ORF">PBRASI_LOCUS9833</name>
</gene>
<sequence length="113" mass="13230">MSRSNLGARIELISTSARAVRFPTVSDILNLTDRIIKLIDAAKYNKETLPIMKLYVMEVKAAIHENKDIIDEEYTLDLLKALEDWERFLEQYTKPKMKTLLRFQNDEQAREAQ</sequence>
<dbReference type="EMBL" id="CAJVPI010002375">
    <property type="protein sequence ID" value="CAG8642117.1"/>
    <property type="molecule type" value="Genomic_DNA"/>
</dbReference>
<reference evidence="1" key="1">
    <citation type="submission" date="2021-06" db="EMBL/GenBank/DDBJ databases">
        <authorList>
            <person name="Kallberg Y."/>
            <person name="Tangrot J."/>
            <person name="Rosling A."/>
        </authorList>
    </citation>
    <scope>NUCLEOTIDE SEQUENCE</scope>
    <source>
        <strain evidence="1">BR232B</strain>
    </source>
</reference>
<evidence type="ECO:0000313" key="1">
    <source>
        <dbReference type="EMBL" id="CAG8642117.1"/>
    </source>
</evidence>
<accession>A0A9N9DKV7</accession>
<proteinExistence type="predicted"/>
<organism evidence="1 2">
    <name type="scientific">Paraglomus brasilianum</name>
    <dbReference type="NCBI Taxonomy" id="144538"/>
    <lineage>
        <taxon>Eukaryota</taxon>
        <taxon>Fungi</taxon>
        <taxon>Fungi incertae sedis</taxon>
        <taxon>Mucoromycota</taxon>
        <taxon>Glomeromycotina</taxon>
        <taxon>Glomeromycetes</taxon>
        <taxon>Paraglomerales</taxon>
        <taxon>Paraglomeraceae</taxon>
        <taxon>Paraglomus</taxon>
    </lineage>
</organism>
<name>A0A9N9DKV7_9GLOM</name>
<protein>
    <submittedName>
        <fullName evidence="1">6373_t:CDS:1</fullName>
    </submittedName>
</protein>